<gene>
    <name evidence="2" type="ORF">PS659_04712</name>
</gene>
<dbReference type="InterPro" id="IPR010982">
    <property type="entry name" value="Lambda_DNA-bd_dom_sf"/>
</dbReference>
<dbReference type="PROSITE" id="PS50943">
    <property type="entry name" value="HTH_CROC1"/>
    <property type="match status" value="1"/>
</dbReference>
<dbReference type="InterPro" id="IPR001387">
    <property type="entry name" value="Cro/C1-type_HTH"/>
</dbReference>
<organism evidence="2 3">
    <name type="scientific">Pseudomonas fluorescens</name>
    <dbReference type="NCBI Taxonomy" id="294"/>
    <lineage>
        <taxon>Bacteria</taxon>
        <taxon>Pseudomonadati</taxon>
        <taxon>Pseudomonadota</taxon>
        <taxon>Gammaproteobacteria</taxon>
        <taxon>Pseudomonadales</taxon>
        <taxon>Pseudomonadaceae</taxon>
        <taxon>Pseudomonas</taxon>
    </lineage>
</organism>
<protein>
    <recommendedName>
        <fullName evidence="1">HTH cro/C1-type domain-containing protein</fullName>
    </recommendedName>
</protein>
<reference evidence="2 3" key="1">
    <citation type="submission" date="2019-09" db="EMBL/GenBank/DDBJ databases">
        <authorList>
            <person name="Chandra G."/>
            <person name="Truman W A."/>
        </authorList>
    </citation>
    <scope>NUCLEOTIDE SEQUENCE [LARGE SCALE GENOMIC DNA]</scope>
    <source>
        <strain evidence="2">PS659</strain>
    </source>
</reference>
<dbReference type="OrthoDB" id="199997at2"/>
<evidence type="ECO:0000313" key="3">
    <source>
        <dbReference type="Proteomes" id="UP000326729"/>
    </source>
</evidence>
<dbReference type="AlphaFoldDB" id="A0A5E6WI62"/>
<name>A0A5E6WI62_PSEFL</name>
<dbReference type="Pfam" id="PF01381">
    <property type="entry name" value="HTH_3"/>
    <property type="match status" value="1"/>
</dbReference>
<accession>A0A5E6WI62</accession>
<dbReference type="GO" id="GO:0003677">
    <property type="term" value="F:DNA binding"/>
    <property type="evidence" value="ECO:0007669"/>
    <property type="project" value="InterPro"/>
</dbReference>
<dbReference type="CDD" id="cd00093">
    <property type="entry name" value="HTH_XRE"/>
    <property type="match status" value="1"/>
</dbReference>
<feature type="domain" description="HTH cro/C1-type" evidence="1">
    <location>
        <begin position="22"/>
        <end position="50"/>
    </location>
</feature>
<dbReference type="Gene3D" id="1.10.260.40">
    <property type="entry name" value="lambda repressor-like DNA-binding domains"/>
    <property type="match status" value="1"/>
</dbReference>
<proteinExistence type="predicted"/>
<dbReference type="SMART" id="SM00530">
    <property type="entry name" value="HTH_XRE"/>
    <property type="match status" value="1"/>
</dbReference>
<evidence type="ECO:0000313" key="2">
    <source>
        <dbReference type="EMBL" id="VVN27741.1"/>
    </source>
</evidence>
<evidence type="ECO:0000259" key="1">
    <source>
        <dbReference type="PROSITE" id="PS50943"/>
    </source>
</evidence>
<dbReference type="EMBL" id="CABVGY010000032">
    <property type="protein sequence ID" value="VVN27741.1"/>
    <property type="molecule type" value="Genomic_DNA"/>
</dbReference>
<dbReference type="RefSeq" id="WP_150718287.1">
    <property type="nucleotide sequence ID" value="NZ_CABVGY010000032.1"/>
</dbReference>
<sequence>MSFMHLLHSPAEIARNVGENAKTLRLSKNLSRKTLAEKSGVSESTIKRFEMTGVVTLEALILMATALDELTCVTRLFKPEHPKSVDELKNAKRKRGMR</sequence>
<dbReference type="Proteomes" id="UP000326729">
    <property type="component" value="Unassembled WGS sequence"/>
</dbReference>
<dbReference type="SUPFAM" id="SSF47413">
    <property type="entry name" value="lambda repressor-like DNA-binding domains"/>
    <property type="match status" value="1"/>
</dbReference>